<gene>
    <name evidence="1" type="ORF">NECAME_03025</name>
</gene>
<dbReference type="Proteomes" id="UP000053676">
    <property type="component" value="Unassembled WGS sequence"/>
</dbReference>
<keyword evidence="2" id="KW-1185">Reference proteome</keyword>
<dbReference type="AlphaFoldDB" id="W2T7M0"/>
<dbReference type="STRING" id="51031.W2T7M0"/>
<accession>W2T7M0</accession>
<dbReference type="EMBL" id="KI660146">
    <property type="protein sequence ID" value="ETN77853.1"/>
    <property type="molecule type" value="Genomic_DNA"/>
</dbReference>
<evidence type="ECO:0000313" key="1">
    <source>
        <dbReference type="EMBL" id="ETN77853.1"/>
    </source>
</evidence>
<dbReference type="Gene3D" id="3.30.780.10">
    <property type="entry name" value="SUI1-like domain"/>
    <property type="match status" value="1"/>
</dbReference>
<proteinExistence type="predicted"/>
<organism evidence="1 2">
    <name type="scientific">Necator americanus</name>
    <name type="common">Human hookworm</name>
    <dbReference type="NCBI Taxonomy" id="51031"/>
    <lineage>
        <taxon>Eukaryota</taxon>
        <taxon>Metazoa</taxon>
        <taxon>Ecdysozoa</taxon>
        <taxon>Nematoda</taxon>
        <taxon>Chromadorea</taxon>
        <taxon>Rhabditida</taxon>
        <taxon>Rhabditina</taxon>
        <taxon>Rhabditomorpha</taxon>
        <taxon>Strongyloidea</taxon>
        <taxon>Ancylostomatidae</taxon>
        <taxon>Bunostominae</taxon>
        <taxon>Necator</taxon>
    </lineage>
</organism>
<sequence length="71" mass="8122">MMTRPSHGSIRGITQFQRLTTLVASTTTSFEEIIIDWSYVERLMPYDVVPPLPKHDSYPTPSGWQPPQGKF</sequence>
<evidence type="ECO:0008006" key="3">
    <source>
        <dbReference type="Google" id="ProtNLM"/>
    </source>
</evidence>
<protein>
    <recommendedName>
        <fullName evidence="3">39S ribosomal protein L49, mitochondrial</fullName>
    </recommendedName>
</protein>
<name>W2T7M0_NECAM</name>
<dbReference type="KEGG" id="nai:NECAME_03025"/>
<reference evidence="2" key="1">
    <citation type="journal article" date="2014" name="Nat. Genet.">
        <title>Genome of the human hookworm Necator americanus.</title>
        <authorList>
            <person name="Tang Y.T."/>
            <person name="Gao X."/>
            <person name="Rosa B.A."/>
            <person name="Abubucker S."/>
            <person name="Hallsworth-Pepin K."/>
            <person name="Martin J."/>
            <person name="Tyagi R."/>
            <person name="Heizer E."/>
            <person name="Zhang X."/>
            <person name="Bhonagiri-Palsikar V."/>
            <person name="Minx P."/>
            <person name="Warren W.C."/>
            <person name="Wang Q."/>
            <person name="Zhan B."/>
            <person name="Hotez P.J."/>
            <person name="Sternberg P.W."/>
            <person name="Dougall A."/>
            <person name="Gaze S.T."/>
            <person name="Mulvenna J."/>
            <person name="Sotillo J."/>
            <person name="Ranganathan S."/>
            <person name="Rabelo E.M."/>
            <person name="Wilson R.K."/>
            <person name="Felgner P.L."/>
            <person name="Bethony J."/>
            <person name="Hawdon J.M."/>
            <person name="Gasser R.B."/>
            <person name="Loukas A."/>
            <person name="Mitreva M."/>
        </authorList>
    </citation>
    <scope>NUCLEOTIDE SEQUENCE [LARGE SCALE GENOMIC DNA]</scope>
</reference>
<dbReference type="OrthoDB" id="19439at2759"/>
<evidence type="ECO:0000313" key="2">
    <source>
        <dbReference type="Proteomes" id="UP000053676"/>
    </source>
</evidence>